<keyword evidence="1" id="KW-0732">Signal</keyword>
<keyword evidence="3" id="KW-0675">Receptor</keyword>
<dbReference type="VEuPathDB" id="TriTrypDB:TCSYLVIO_010154"/>
<gene>
    <name evidence="3" type="ORF">C3747_96g23</name>
</gene>
<dbReference type="Gene3D" id="3.40.50.2300">
    <property type="match status" value="2"/>
</dbReference>
<dbReference type="Proteomes" id="UP000246078">
    <property type="component" value="Unassembled WGS sequence"/>
</dbReference>
<protein>
    <submittedName>
        <fullName evidence="3">Putative receptor-type adenylate cyclase</fullName>
    </submittedName>
</protein>
<comment type="caution">
    <text evidence="3">The sequence shown here is derived from an EMBL/GenBank/DDBJ whole genome shotgun (WGS) entry which is preliminary data.</text>
</comment>
<dbReference type="VEuPathDB" id="TriTrypDB:TcG_01573"/>
<reference evidence="3 4" key="1">
    <citation type="journal article" date="2018" name="Microb. Genom.">
        <title>Expanding an expanded genome: long-read sequencing of Trypanosoma cruzi.</title>
        <authorList>
            <person name="Berna L."/>
            <person name="Rodriguez M."/>
            <person name="Chiribao M.L."/>
            <person name="Parodi-Talice A."/>
            <person name="Pita S."/>
            <person name="Rijo G."/>
            <person name="Alvarez-Valin F."/>
            <person name="Robello C."/>
        </authorList>
    </citation>
    <scope>NUCLEOTIDE SEQUENCE [LARGE SCALE GENOMIC DNA]</scope>
    <source>
        <strain evidence="3 4">TCC</strain>
    </source>
</reference>
<evidence type="ECO:0000259" key="2">
    <source>
        <dbReference type="Pfam" id="PF25495"/>
    </source>
</evidence>
<dbReference type="InterPro" id="IPR028082">
    <property type="entry name" value="Peripla_BP_I"/>
</dbReference>
<proteinExistence type="predicted"/>
<evidence type="ECO:0000256" key="1">
    <source>
        <dbReference type="SAM" id="SignalP"/>
    </source>
</evidence>
<dbReference type="VEuPathDB" id="TriTrypDB:TcG_01572"/>
<dbReference type="InterPro" id="IPR057399">
    <property type="entry name" value="GRESAG4.1/3_peripasmic_1"/>
</dbReference>
<dbReference type="VEuPathDB" id="TriTrypDB:ECC02_005484"/>
<dbReference type="VEuPathDB" id="TriTrypDB:TcCLB.507467.10"/>
<dbReference type="FunFam" id="3.40.50.2300:FF:000162">
    <property type="entry name" value="Receptor-type adenylate cyclase GRESAG 4, putative"/>
    <property type="match status" value="1"/>
</dbReference>
<name>A0A2V2WGZ0_TRYCR</name>
<feature type="chain" id="PRO_5015876512" evidence="1">
    <location>
        <begin position="34"/>
        <end position="386"/>
    </location>
</feature>
<accession>A0A2V2WGZ0</accession>
<evidence type="ECO:0000313" key="3">
    <source>
        <dbReference type="EMBL" id="PWV07886.1"/>
    </source>
</evidence>
<dbReference type="VEuPathDB" id="TriTrypDB:C3747_96g23"/>
<dbReference type="SUPFAM" id="SSF53822">
    <property type="entry name" value="Periplasmic binding protein-like I"/>
    <property type="match status" value="1"/>
</dbReference>
<dbReference type="VEuPathDB" id="TriTrypDB:Tc_MARK_3064"/>
<evidence type="ECO:0000313" key="4">
    <source>
        <dbReference type="Proteomes" id="UP000246078"/>
    </source>
</evidence>
<dbReference type="VEuPathDB" id="TriTrypDB:C4B63_10g421"/>
<sequence length="386" mass="42061">MGGGVAARATCLCGGAVPFVALLLLFDPQVAVSKPFACETSVKVFMLSVTGLPIDQKLVDSLEAGLEAALWSRNFTVADAVYVEIIRKVSTMQTSGAVIGKALNESSYILLVAGAIGDTMFANSLTVTMRHGLVLFAPFTGSSLVRGWKPKFYFLRADPAAELLALLRYALAHLRVRRLGFMYMEGEYFGGIEYELAERSMSGMGYELSGVFSVEGSVTGGARKEVFDAAWEAFADTQPQAVIVFGSPTNDAVKFVMRMLAGKRTSGAYLLGSSVLQDLVLRVWRAAVAGGVEFVPGQVITTGTNPLAKDTQCEAIRRFQELMRVYLEKSGQKYYADKDSFFIHDDEGDMMVAGWISGEVLSQALGGREWVRDRTSFLASLYKQRR</sequence>
<dbReference type="EMBL" id="PRFC01000096">
    <property type="protein sequence ID" value="PWV07886.1"/>
    <property type="molecule type" value="Genomic_DNA"/>
</dbReference>
<dbReference type="VEuPathDB" id="TriTrypDB:TcCL_ESM02724"/>
<organism evidence="3 4">
    <name type="scientific">Trypanosoma cruzi</name>
    <dbReference type="NCBI Taxonomy" id="5693"/>
    <lineage>
        <taxon>Eukaryota</taxon>
        <taxon>Discoba</taxon>
        <taxon>Euglenozoa</taxon>
        <taxon>Kinetoplastea</taxon>
        <taxon>Metakinetoplastina</taxon>
        <taxon>Trypanosomatida</taxon>
        <taxon>Trypanosomatidae</taxon>
        <taxon>Trypanosoma</taxon>
        <taxon>Schizotrypanum</taxon>
    </lineage>
</organism>
<dbReference type="VEuPathDB" id="TriTrypDB:BCY84_18135"/>
<dbReference type="VEuPathDB" id="TriTrypDB:TcBrA4_0058660"/>
<feature type="signal peptide" evidence="1">
    <location>
        <begin position="1"/>
        <end position="33"/>
    </location>
</feature>
<dbReference type="VEuPathDB" id="TriTrypDB:TCDM_03044"/>
<dbReference type="AlphaFoldDB" id="A0A2V2WGZ0"/>
<feature type="domain" description="Receptor-type adenylate cyclase GRESAG 4.1/3 periplasmic binding protein-like" evidence="2">
    <location>
        <begin position="161"/>
        <end position="303"/>
    </location>
</feature>
<dbReference type="Pfam" id="PF25495">
    <property type="entry name" value="Peripla_BP_A-cyclase_1"/>
    <property type="match status" value="1"/>
</dbReference>